<evidence type="ECO:0000259" key="2">
    <source>
        <dbReference type="Pfam" id="PF11822"/>
    </source>
</evidence>
<feature type="compositionally biased region" description="Polar residues" evidence="1">
    <location>
        <begin position="351"/>
        <end position="360"/>
    </location>
</feature>
<feature type="compositionally biased region" description="Low complexity" evidence="1">
    <location>
        <begin position="635"/>
        <end position="644"/>
    </location>
</feature>
<organism evidence="3">
    <name type="scientific">Prasinoderma singulare</name>
    <dbReference type="NCBI Taxonomy" id="676789"/>
    <lineage>
        <taxon>Eukaryota</taxon>
        <taxon>Viridiplantae</taxon>
        <taxon>Prasinodermophyta</taxon>
        <taxon>Prasinodermophyceae</taxon>
        <taxon>Prasinodermales</taxon>
        <taxon>Prasinodermaceae</taxon>
        <taxon>Prasinoderma</taxon>
    </lineage>
</organism>
<dbReference type="PANTHER" id="PTHR20946">
    <property type="entry name" value="SANT AND BTB DOMAIN REGULATOR OF CLASS SWITCH RECOMBINATION"/>
    <property type="match status" value="1"/>
</dbReference>
<sequence>MEISVHCDLEVFSWLLEYAQAPQEAQRRRPVLSNCIPILISSEFLQMRALVRECVSFIADNFDDAAGLPVDLCALSDAVLKDLSAKVSVDALEATRAASIAIAAAAQSRDRDRASGSADAESDAAKVPRPSGPRVAIVNKLYRLKLEAMLQQPDRSGDGGQGAAGSRRPKRDRRRIPRLSCCSCCGKVYATAGQDRLLCTRAKLSIDFHGNVLAAHTPSAHWTAGRYLNTLRMQRRSWRDLYWHVWGLARVLDCVECGRAFPVAEFAQCAYHPLAPSFVGASNAGVFPCCRRRTLRFDAASPARGSAGCCMREHKVSQEALERRARAARLALEEARLSAAVEGTRRRISGLSTDAASCSGDSADEGEPDRPGTGVLGPRNARLVLGDATARGEPSRSPEVEAAEQALSEAEEVLETRLVVSRHYTAVVVPANAVGLGALPDGGDAEAMPGVQWDGLAVEREDDISDEDDVALLVDFGMDDALDVPRGRPMSALAAGVSQSRRAACAGDVAAAVKAAAPPGVALSQPPSRGKARPASARRAASAKARARHSAKGDVPTRARKPRVAPPAGAAPMSVQDLFGERRLAFGDGEAEEPALSRSRRQMLIRAMDSERLQAMEKRLLAAREGESRPPAPVPVASTSAHPARGMRPASANPRSRVWNGGPGQGAGRASLKNPYASVRPSSARPFSARGAATRPSTARPTTARPVAARTGATRQHARPLSARRQRPQSAKPASRG</sequence>
<feature type="region of interest" description="Disordered" evidence="1">
    <location>
        <begin position="152"/>
        <end position="172"/>
    </location>
</feature>
<dbReference type="InterPro" id="IPR045902">
    <property type="entry name" value="SANBR-like"/>
</dbReference>
<feature type="region of interest" description="Disordered" evidence="1">
    <location>
        <begin position="111"/>
        <end position="131"/>
    </location>
</feature>
<feature type="compositionally biased region" description="Low complexity" evidence="1">
    <location>
        <begin position="517"/>
        <end position="544"/>
    </location>
</feature>
<dbReference type="CDD" id="cd14733">
    <property type="entry name" value="BACK"/>
    <property type="match status" value="1"/>
</dbReference>
<feature type="region of interest" description="Disordered" evidence="1">
    <location>
        <begin position="623"/>
        <end position="737"/>
    </location>
</feature>
<reference evidence="3" key="1">
    <citation type="submission" date="2021-01" db="EMBL/GenBank/DDBJ databases">
        <authorList>
            <person name="Corre E."/>
            <person name="Pelletier E."/>
            <person name="Niang G."/>
            <person name="Scheremetjew M."/>
            <person name="Finn R."/>
            <person name="Kale V."/>
            <person name="Holt S."/>
            <person name="Cochrane G."/>
            <person name="Meng A."/>
            <person name="Brown T."/>
            <person name="Cohen L."/>
        </authorList>
    </citation>
    <scope>NUCLEOTIDE SEQUENCE</scope>
    <source>
        <strain evidence="3">RCC927</strain>
    </source>
</reference>
<feature type="region of interest" description="Disordered" evidence="1">
    <location>
        <begin position="517"/>
        <end position="575"/>
    </location>
</feature>
<dbReference type="Pfam" id="PF11822">
    <property type="entry name" value="BTB_SANBR"/>
    <property type="match status" value="1"/>
</dbReference>
<protein>
    <recommendedName>
        <fullName evidence="2">SANT and BTB domain-containing protein</fullName>
    </recommendedName>
</protein>
<dbReference type="PANTHER" id="PTHR20946:SF0">
    <property type="entry name" value="SANT AND BTB DOMAIN REGULATOR OF CLASS SWITCH RECOMBINATION"/>
    <property type="match status" value="1"/>
</dbReference>
<gene>
    <name evidence="3" type="ORF">PSIN1315_LOCUS5425</name>
</gene>
<evidence type="ECO:0000256" key="1">
    <source>
        <dbReference type="SAM" id="MobiDB-lite"/>
    </source>
</evidence>
<proteinExistence type="predicted"/>
<evidence type="ECO:0000313" key="3">
    <source>
        <dbReference type="EMBL" id="CAE0135424.1"/>
    </source>
</evidence>
<accession>A0A7S3F9R7</accession>
<dbReference type="AlphaFoldDB" id="A0A7S3F9R7"/>
<feature type="region of interest" description="Disordered" evidence="1">
    <location>
        <begin position="351"/>
        <end position="379"/>
    </location>
</feature>
<name>A0A7S3F9R7_9VIRI</name>
<dbReference type="EMBL" id="HBHY01008422">
    <property type="protein sequence ID" value="CAE0135424.1"/>
    <property type="molecule type" value="Transcribed_RNA"/>
</dbReference>
<feature type="compositionally biased region" description="Basic residues" evidence="1">
    <location>
        <begin position="716"/>
        <end position="727"/>
    </location>
</feature>
<feature type="compositionally biased region" description="Low complexity" evidence="1">
    <location>
        <begin position="688"/>
        <end position="715"/>
    </location>
</feature>
<feature type="domain" description="SANT and BTB" evidence="2">
    <location>
        <begin position="2"/>
        <end position="55"/>
    </location>
</feature>
<dbReference type="InterPro" id="IPR021777">
    <property type="entry name" value="SANBR_BTB"/>
</dbReference>